<dbReference type="Gene3D" id="2.40.30.170">
    <property type="match status" value="1"/>
</dbReference>
<keyword evidence="3" id="KW-0812">Transmembrane</keyword>
<proteinExistence type="inferred from homology"/>
<evidence type="ECO:0000313" key="8">
    <source>
        <dbReference type="Proteomes" id="UP000030392"/>
    </source>
</evidence>
<dbReference type="AlphaFoldDB" id="A0A0A2C691"/>
<comment type="caution">
    <text evidence="7">The sequence shown here is derived from an EMBL/GenBank/DDBJ whole genome shotgun (WGS) entry which is preliminary data.</text>
</comment>
<dbReference type="RefSeq" id="WP_080725182.1">
    <property type="nucleotide sequence ID" value="NZ_CP138967.1"/>
</dbReference>
<keyword evidence="4" id="KW-1133">Transmembrane helix</keyword>
<protein>
    <submittedName>
        <fullName evidence="7">Putative transporter component</fullName>
    </submittedName>
</protein>
<evidence type="ECO:0000259" key="6">
    <source>
        <dbReference type="Pfam" id="PF26002"/>
    </source>
</evidence>
<reference evidence="8" key="1">
    <citation type="journal article" date="2014" name="Sci. Data">
        <title>Genomes of diverse isolates of the marine cyanobacterium Prochlorococcus.</title>
        <authorList>
            <person name="Biller S."/>
            <person name="Berube P."/>
            <person name="Thompson J."/>
            <person name="Kelly L."/>
            <person name="Roggensack S."/>
            <person name="Awad L."/>
            <person name="Roache-Johnson K."/>
            <person name="Ding H."/>
            <person name="Giovannoni S.J."/>
            <person name="Moore L.R."/>
            <person name="Chisholm S.W."/>
        </authorList>
    </citation>
    <scope>NUCLEOTIDE SEQUENCE [LARGE SCALE GENOMIC DNA]</scope>
    <source>
        <strain evidence="8">PAC1</strain>
    </source>
</reference>
<accession>A0A0A2C691</accession>
<dbReference type="PANTHER" id="PTHR30386:SF26">
    <property type="entry name" value="TRANSPORT PROTEIN COMB"/>
    <property type="match status" value="1"/>
</dbReference>
<dbReference type="PRINTS" id="PR01490">
    <property type="entry name" value="RTXTOXIND"/>
</dbReference>
<dbReference type="Proteomes" id="UP000030392">
    <property type="component" value="Unassembled WGS sequence"/>
</dbReference>
<name>A0A0A2C691_PROMR</name>
<dbReference type="EMBL" id="JNAX01000004">
    <property type="protein sequence ID" value="KGG21886.1"/>
    <property type="molecule type" value="Genomic_DNA"/>
</dbReference>
<evidence type="ECO:0000256" key="3">
    <source>
        <dbReference type="ARBA" id="ARBA00022692"/>
    </source>
</evidence>
<evidence type="ECO:0000256" key="5">
    <source>
        <dbReference type="ARBA" id="ARBA00023136"/>
    </source>
</evidence>
<dbReference type="PANTHER" id="PTHR30386">
    <property type="entry name" value="MEMBRANE FUSION SUBUNIT OF EMRAB-TOLC MULTIDRUG EFFLUX PUMP"/>
    <property type="match status" value="1"/>
</dbReference>
<organism evidence="7 8">
    <name type="scientific">Prochlorococcus marinus str. PAC1</name>
    <dbReference type="NCBI Taxonomy" id="59924"/>
    <lineage>
        <taxon>Bacteria</taxon>
        <taxon>Bacillati</taxon>
        <taxon>Cyanobacteriota</taxon>
        <taxon>Cyanophyceae</taxon>
        <taxon>Synechococcales</taxon>
        <taxon>Prochlorococcaceae</taxon>
        <taxon>Prochlorococcus</taxon>
    </lineage>
</organism>
<feature type="domain" description="AprE-like beta-barrel" evidence="6">
    <location>
        <begin position="274"/>
        <end position="366"/>
    </location>
</feature>
<dbReference type="InterPro" id="IPR058982">
    <property type="entry name" value="Beta-barrel_AprE"/>
</dbReference>
<dbReference type="GO" id="GO:0016020">
    <property type="term" value="C:membrane"/>
    <property type="evidence" value="ECO:0007669"/>
    <property type="project" value="UniProtKB-SubCell"/>
</dbReference>
<dbReference type="Gene3D" id="1.10.287.470">
    <property type="entry name" value="Helix hairpin bin"/>
    <property type="match status" value="1"/>
</dbReference>
<evidence type="ECO:0000256" key="1">
    <source>
        <dbReference type="ARBA" id="ARBA00004167"/>
    </source>
</evidence>
<evidence type="ECO:0000256" key="4">
    <source>
        <dbReference type="ARBA" id="ARBA00022989"/>
    </source>
</evidence>
<comment type="subcellular location">
    <subcellularLocation>
        <location evidence="1">Membrane</location>
        <topology evidence="1">Single-pass membrane protein</topology>
    </subcellularLocation>
</comment>
<keyword evidence="5" id="KW-0472">Membrane</keyword>
<gene>
    <name evidence="7" type="ORF">EV03_0205</name>
</gene>
<evidence type="ECO:0000256" key="2">
    <source>
        <dbReference type="ARBA" id="ARBA00009477"/>
    </source>
</evidence>
<sequence>MKKYNLKKLLKFKINTLELKDQLKNIYFLSINKITNSSNANLVIIWKKAQDYLEKKFNRQERNENLIKQSNTWIQSVTWLLIGTSSFAIIWLCFAKTEEIVVASGRLEPKGNVHQIRIPSGGVAEEILVKAGDKVITGQILIQLDPESAKQQVLSLTEQIKEVKSQLNQYDMRLKIDNEILEKYNSLVGEGAISKLQYLQQLGQVEQIKTQKASTRANLSQLTSRLTDAKVNLKYKSLRSPVNGVVFDLKPTSKGFVAQTSEPVLKIVPYDELEADIEIPSNKIGFVRLGMPAEISIDSFPASDFGVLEGNVYTIGSDALAPNQTELRPEYRFPATIKLDSQTLRLKNGRQLPLQVGMSLTANIKLRNVTYIQLLLNQFKNKTDSLKEL</sequence>
<dbReference type="SUPFAM" id="SSF111369">
    <property type="entry name" value="HlyD-like secretion proteins"/>
    <property type="match status" value="1"/>
</dbReference>
<comment type="similarity">
    <text evidence="2">Belongs to the membrane fusion protein (MFP) (TC 8.A.1) family.</text>
</comment>
<dbReference type="Gene3D" id="2.40.50.100">
    <property type="match status" value="1"/>
</dbReference>
<dbReference type="InterPro" id="IPR050739">
    <property type="entry name" value="MFP"/>
</dbReference>
<evidence type="ECO:0000313" key="7">
    <source>
        <dbReference type="EMBL" id="KGG21886.1"/>
    </source>
</evidence>
<dbReference type="Pfam" id="PF26002">
    <property type="entry name" value="Beta-barrel_AprE"/>
    <property type="match status" value="1"/>
</dbReference>